<dbReference type="Proteomes" id="UP000789405">
    <property type="component" value="Unassembled WGS sequence"/>
</dbReference>
<proteinExistence type="predicted"/>
<sequence length="121" mass="14243">MSTQRDRTTLTTNEKIIVILIYNYFQKSIYYQNTNLRKEVVLATGIGERTVDHIFAKYNENKELKPPKYNRCPLKEYQAEYINAIHDLIFLANKKAIEVEIDDKSDDNYDKNLDTSESDLD</sequence>
<reference evidence="1" key="1">
    <citation type="submission" date="2021-06" db="EMBL/GenBank/DDBJ databases">
        <authorList>
            <person name="Kallberg Y."/>
            <person name="Tangrot J."/>
            <person name="Rosling A."/>
        </authorList>
    </citation>
    <scope>NUCLEOTIDE SEQUENCE</scope>
    <source>
        <strain evidence="1">MA453B</strain>
    </source>
</reference>
<name>A0A9N9BR57_9GLOM</name>
<evidence type="ECO:0000313" key="1">
    <source>
        <dbReference type="EMBL" id="CAG8573164.1"/>
    </source>
</evidence>
<gene>
    <name evidence="1" type="ORF">DERYTH_LOCUS6309</name>
</gene>
<comment type="caution">
    <text evidence="1">The sequence shown here is derived from an EMBL/GenBank/DDBJ whole genome shotgun (WGS) entry which is preliminary data.</text>
</comment>
<evidence type="ECO:0000313" key="2">
    <source>
        <dbReference type="Proteomes" id="UP000789405"/>
    </source>
</evidence>
<organism evidence="1 2">
    <name type="scientific">Dentiscutata erythropus</name>
    <dbReference type="NCBI Taxonomy" id="1348616"/>
    <lineage>
        <taxon>Eukaryota</taxon>
        <taxon>Fungi</taxon>
        <taxon>Fungi incertae sedis</taxon>
        <taxon>Mucoromycota</taxon>
        <taxon>Glomeromycotina</taxon>
        <taxon>Glomeromycetes</taxon>
        <taxon>Diversisporales</taxon>
        <taxon>Gigasporaceae</taxon>
        <taxon>Dentiscutata</taxon>
    </lineage>
</organism>
<protein>
    <submittedName>
        <fullName evidence="1">12799_t:CDS:1</fullName>
    </submittedName>
</protein>
<dbReference type="EMBL" id="CAJVPY010002823">
    <property type="protein sequence ID" value="CAG8573164.1"/>
    <property type="molecule type" value="Genomic_DNA"/>
</dbReference>
<accession>A0A9N9BR57</accession>
<dbReference type="AlphaFoldDB" id="A0A9N9BR57"/>
<keyword evidence="2" id="KW-1185">Reference proteome</keyword>